<keyword evidence="4" id="KW-0720">Serine protease</keyword>
<accession>A0AAE3IWM6</accession>
<keyword evidence="5" id="KW-0315">Glutamine amidotransferase</keyword>
<dbReference type="Proteomes" id="UP001209318">
    <property type="component" value="Unassembled WGS sequence"/>
</dbReference>
<evidence type="ECO:0000256" key="2">
    <source>
        <dbReference type="ARBA" id="ARBA00022670"/>
    </source>
</evidence>
<dbReference type="PANTHER" id="PTHR20842">
    <property type="entry name" value="PROTEASE S51 ALPHA-ASPARTYL DIPEPTIDASE"/>
    <property type="match status" value="1"/>
</dbReference>
<dbReference type="InterPro" id="IPR029062">
    <property type="entry name" value="Class_I_gatase-like"/>
</dbReference>
<protein>
    <submittedName>
        <fullName evidence="5">Type 1 glutamine amidotransferase-like domain-containing protein</fullName>
    </submittedName>
</protein>
<dbReference type="SUPFAM" id="SSF52317">
    <property type="entry name" value="Class I glutamine amidotransferase-like"/>
    <property type="match status" value="1"/>
</dbReference>
<dbReference type="RefSeq" id="WP_263074074.1">
    <property type="nucleotide sequence ID" value="NZ_JAOUSF010000005.1"/>
</dbReference>
<dbReference type="InterPro" id="IPR005320">
    <property type="entry name" value="Peptidase_S51"/>
</dbReference>
<dbReference type="CDD" id="cd03129">
    <property type="entry name" value="GAT1_Peptidase_E_like"/>
    <property type="match status" value="1"/>
</dbReference>
<evidence type="ECO:0000313" key="6">
    <source>
        <dbReference type="Proteomes" id="UP001209318"/>
    </source>
</evidence>
<evidence type="ECO:0000256" key="3">
    <source>
        <dbReference type="ARBA" id="ARBA00022801"/>
    </source>
</evidence>
<gene>
    <name evidence="5" type="ORF">OEV98_14500</name>
</gene>
<organism evidence="5 6">
    <name type="scientific">Perspicuibacillus lycopersici</name>
    <dbReference type="NCBI Taxonomy" id="1325689"/>
    <lineage>
        <taxon>Bacteria</taxon>
        <taxon>Bacillati</taxon>
        <taxon>Bacillota</taxon>
        <taxon>Bacilli</taxon>
        <taxon>Bacillales</taxon>
        <taxon>Bacillaceae</taxon>
        <taxon>Perspicuibacillus</taxon>
    </lineage>
</organism>
<keyword evidence="3" id="KW-0378">Hydrolase</keyword>
<evidence type="ECO:0000256" key="4">
    <source>
        <dbReference type="ARBA" id="ARBA00022825"/>
    </source>
</evidence>
<dbReference type="Gene3D" id="3.40.50.880">
    <property type="match status" value="1"/>
</dbReference>
<comment type="similarity">
    <text evidence="1">Belongs to the peptidase S51 family.</text>
</comment>
<comment type="caution">
    <text evidence="5">The sequence shown here is derived from an EMBL/GenBank/DDBJ whole genome shotgun (WGS) entry which is preliminary data.</text>
</comment>
<proteinExistence type="inferred from homology"/>
<dbReference type="EMBL" id="JAOUSF010000005">
    <property type="protein sequence ID" value="MCU9614751.1"/>
    <property type="molecule type" value="Genomic_DNA"/>
</dbReference>
<dbReference type="AlphaFoldDB" id="A0AAE3IWM6"/>
<dbReference type="GO" id="GO:0006508">
    <property type="term" value="P:proteolysis"/>
    <property type="evidence" value="ECO:0007669"/>
    <property type="project" value="UniProtKB-KW"/>
</dbReference>
<dbReference type="PANTHER" id="PTHR20842:SF0">
    <property type="entry name" value="ALPHA-ASPARTYL DIPEPTIDASE"/>
    <property type="match status" value="1"/>
</dbReference>
<evidence type="ECO:0000313" key="5">
    <source>
        <dbReference type="EMBL" id="MCU9614751.1"/>
    </source>
</evidence>
<keyword evidence="2" id="KW-0645">Protease</keyword>
<dbReference type="GO" id="GO:0008236">
    <property type="term" value="F:serine-type peptidase activity"/>
    <property type="evidence" value="ECO:0007669"/>
    <property type="project" value="UniProtKB-KW"/>
</dbReference>
<sequence>MDKHLFLFGSGPPFTIELAYIFHKYCKNGPVSILFVERNGWLDYMTVVTKPLRALGLSEFHYIPLPSIAMETAIQHIEQSSGIIILGGNTNRYADYIVDTELAPVIKKKFRDSVPVAGFSAGALISLQYCILSPNDNDEHEYQQRNGLNLLEDFQIAVHYNQWQDEKHLLEIGRKFPEGKNYGIDEKTGIYVKNGQIKAMEGNGVYKLTNGIISKIH</sequence>
<reference evidence="5" key="1">
    <citation type="submission" date="2022-10" db="EMBL/GenBank/DDBJ databases">
        <title>Description of Fervidibacillus gen. nov. in the family Fervidibacillaceae fam. nov. with two species, Fervidibacillus albus sp. nov., and Fervidibacillus halotolerans sp. nov., isolated from tidal flat sediments.</title>
        <authorList>
            <person name="Kwon K.K."/>
            <person name="Yang S.-H."/>
        </authorList>
    </citation>
    <scope>NUCLEOTIDE SEQUENCE</scope>
    <source>
        <strain evidence="5">JCM 19140</strain>
    </source>
</reference>
<dbReference type="Pfam" id="PF03575">
    <property type="entry name" value="Peptidase_S51"/>
    <property type="match status" value="1"/>
</dbReference>
<evidence type="ECO:0000256" key="1">
    <source>
        <dbReference type="ARBA" id="ARBA00006534"/>
    </source>
</evidence>
<name>A0AAE3IWM6_9BACI</name>
<keyword evidence="6" id="KW-1185">Reference proteome</keyword>